<dbReference type="RefSeq" id="WP_106581653.1">
    <property type="nucleotide sequence ID" value="NZ_PYGA01000002.1"/>
</dbReference>
<feature type="domain" description="Amidohydrolase 3" evidence="1">
    <location>
        <begin position="46"/>
        <end position="546"/>
    </location>
</feature>
<dbReference type="InterPro" id="IPR032466">
    <property type="entry name" value="Metal_Hydrolase"/>
</dbReference>
<dbReference type="EMBL" id="PYGA01000002">
    <property type="protein sequence ID" value="PSL00326.1"/>
    <property type="molecule type" value="Genomic_DNA"/>
</dbReference>
<dbReference type="GO" id="GO:0016810">
    <property type="term" value="F:hydrolase activity, acting on carbon-nitrogen (but not peptide) bonds"/>
    <property type="evidence" value="ECO:0007669"/>
    <property type="project" value="InterPro"/>
</dbReference>
<evidence type="ECO:0000259" key="1">
    <source>
        <dbReference type="Pfam" id="PF07969"/>
    </source>
</evidence>
<dbReference type="Proteomes" id="UP000240542">
    <property type="component" value="Unassembled WGS sequence"/>
</dbReference>
<dbReference type="OrthoDB" id="3173428at2"/>
<evidence type="ECO:0000313" key="3">
    <source>
        <dbReference type="Proteomes" id="UP000240542"/>
    </source>
</evidence>
<comment type="caution">
    <text evidence="2">The sequence shown here is derived from an EMBL/GenBank/DDBJ whole genome shotgun (WGS) entry which is preliminary data.</text>
</comment>
<organism evidence="2 3">
    <name type="scientific">Murinocardiopsis flavida</name>
    <dbReference type="NCBI Taxonomy" id="645275"/>
    <lineage>
        <taxon>Bacteria</taxon>
        <taxon>Bacillati</taxon>
        <taxon>Actinomycetota</taxon>
        <taxon>Actinomycetes</taxon>
        <taxon>Streptosporangiales</taxon>
        <taxon>Nocardiopsidaceae</taxon>
        <taxon>Murinocardiopsis</taxon>
    </lineage>
</organism>
<dbReference type="InterPro" id="IPR013108">
    <property type="entry name" value="Amidohydro_3"/>
</dbReference>
<reference evidence="2 3" key="1">
    <citation type="submission" date="2018-03" db="EMBL/GenBank/DDBJ databases">
        <title>Genomic Encyclopedia of Archaeal and Bacterial Type Strains, Phase II (KMG-II): from individual species to whole genera.</title>
        <authorList>
            <person name="Goeker M."/>
        </authorList>
    </citation>
    <scope>NUCLEOTIDE SEQUENCE [LARGE SCALE GENOMIC DNA]</scope>
    <source>
        <strain evidence="2 3">DSM 45312</strain>
    </source>
</reference>
<dbReference type="Pfam" id="PF07969">
    <property type="entry name" value="Amidohydro_3"/>
    <property type="match status" value="1"/>
</dbReference>
<protein>
    <recommendedName>
        <fullName evidence="1">Amidohydrolase 3 domain-containing protein</fullName>
    </recommendedName>
</protein>
<dbReference type="InterPro" id="IPR011059">
    <property type="entry name" value="Metal-dep_hydrolase_composite"/>
</dbReference>
<sequence length="552" mass="58397">MRADVAFVNGAIWTGDPGRPWARSLCVTYGRVAALDDDRECAAAHETVDLGGRTVVPGFNDAHHHLALRGRRLATLDVGHAAAPTRDRLLGLVAHKARELAPDEWVRGGGFDQNRIGGFPTREELDAAGGGRPVLLSHVSEHIAVASTAALRAAGIADLRRPPDIPGGRIVLGADGAATGLLLENAKKWFDATLKPHRIDELVGFLDTASRTALAEGITSITDPGVGGLDGIGMGRADLHGYLTARERGSLGVRVTAMPYITTTHALAGLEPGVDGWGLDLGLRTGFGDEFLRLGAVKVLSDGSLIGRTSALHEPYCAHAPGEEPGRGMLAFDPERLAETLGLLHRSGWQLAVHAIGDRAVDLAVGHVEEAQRRHPRHDARHRIEHCGIASPEAVQRIARAGIVPVPQGRFLWELGDGFLDALGEQRSRSVYRMKSFLDAGVVLPGSSDTPVVDAHPMKGIHAMVNRRTAQGRLIGPQERLTVEQAVRAYTHGSAYAAGEEGIKGRIVPGLLADLAVLDADPFAVDPRDLADIAVVATVVGGRVVHGADALA</sequence>
<proteinExistence type="predicted"/>
<evidence type="ECO:0000313" key="2">
    <source>
        <dbReference type="EMBL" id="PSL00326.1"/>
    </source>
</evidence>
<dbReference type="Gene3D" id="3.10.310.70">
    <property type="match status" value="1"/>
</dbReference>
<accession>A0A2P8DSY2</accession>
<dbReference type="Gene3D" id="2.30.40.10">
    <property type="entry name" value="Urease, subunit C, domain 1"/>
    <property type="match status" value="1"/>
</dbReference>
<name>A0A2P8DSY2_9ACTN</name>
<dbReference type="SUPFAM" id="SSF51556">
    <property type="entry name" value="Metallo-dependent hydrolases"/>
    <property type="match status" value="1"/>
</dbReference>
<dbReference type="Gene3D" id="3.20.20.140">
    <property type="entry name" value="Metal-dependent hydrolases"/>
    <property type="match status" value="1"/>
</dbReference>
<dbReference type="SUPFAM" id="SSF51338">
    <property type="entry name" value="Composite domain of metallo-dependent hydrolases"/>
    <property type="match status" value="1"/>
</dbReference>
<gene>
    <name evidence="2" type="ORF">CLV63_102454</name>
</gene>
<dbReference type="PANTHER" id="PTHR22642:SF2">
    <property type="entry name" value="PROTEIN LONG AFTER FAR-RED 3"/>
    <property type="match status" value="1"/>
</dbReference>
<dbReference type="InterPro" id="IPR033932">
    <property type="entry name" value="YtcJ-like"/>
</dbReference>
<keyword evidence="3" id="KW-1185">Reference proteome</keyword>
<dbReference type="PANTHER" id="PTHR22642">
    <property type="entry name" value="IMIDAZOLONEPROPIONASE"/>
    <property type="match status" value="1"/>
</dbReference>
<dbReference type="CDD" id="cd01300">
    <property type="entry name" value="YtcJ_like"/>
    <property type="match status" value="1"/>
</dbReference>
<dbReference type="AlphaFoldDB" id="A0A2P8DSY2"/>